<evidence type="ECO:0000256" key="5">
    <source>
        <dbReference type="ARBA" id="ARBA00023002"/>
    </source>
</evidence>
<proteinExistence type="predicted"/>
<evidence type="ECO:0000256" key="7">
    <source>
        <dbReference type="RuleBase" id="RU000320"/>
    </source>
</evidence>
<dbReference type="GO" id="GO:0008137">
    <property type="term" value="F:NADH dehydrogenase (ubiquinone) activity"/>
    <property type="evidence" value="ECO:0007669"/>
    <property type="project" value="InterPro"/>
</dbReference>
<name>A0A7R6PNK7_9BACT</name>
<feature type="transmembrane region" description="Helical" evidence="8">
    <location>
        <begin position="609"/>
        <end position="626"/>
    </location>
</feature>
<dbReference type="Pfam" id="PF00361">
    <property type="entry name" value="Proton_antipo_M"/>
    <property type="match status" value="1"/>
</dbReference>
<keyword evidence="4 8" id="KW-1133">Transmembrane helix</keyword>
<feature type="transmembrane region" description="Helical" evidence="8">
    <location>
        <begin position="336"/>
        <end position="356"/>
    </location>
</feature>
<dbReference type="PANTHER" id="PTHR42682">
    <property type="entry name" value="HYDROGENASE-4 COMPONENT F"/>
    <property type="match status" value="1"/>
</dbReference>
<dbReference type="EC" id="1.6.5.3" evidence="10"/>
<dbReference type="GO" id="GO:0016491">
    <property type="term" value="F:oxidoreductase activity"/>
    <property type="evidence" value="ECO:0007669"/>
    <property type="project" value="UniProtKB-KW"/>
</dbReference>
<dbReference type="EMBL" id="AP017470">
    <property type="protein sequence ID" value="BBB33382.1"/>
    <property type="molecule type" value="Genomic_DNA"/>
</dbReference>
<evidence type="ECO:0000313" key="10">
    <source>
        <dbReference type="EMBL" id="BBB33382.1"/>
    </source>
</evidence>
<evidence type="ECO:0000256" key="4">
    <source>
        <dbReference type="ARBA" id="ARBA00022989"/>
    </source>
</evidence>
<dbReference type="AlphaFoldDB" id="A0A7R6PNK7"/>
<keyword evidence="5 10" id="KW-0560">Oxidoreductase</keyword>
<evidence type="ECO:0000256" key="1">
    <source>
        <dbReference type="ARBA" id="ARBA00004651"/>
    </source>
</evidence>
<evidence type="ECO:0000256" key="6">
    <source>
        <dbReference type="ARBA" id="ARBA00023136"/>
    </source>
</evidence>
<feature type="transmembrane region" description="Helical" evidence="8">
    <location>
        <begin position="130"/>
        <end position="147"/>
    </location>
</feature>
<dbReference type="KEGG" id="thyd:TTHT_1931"/>
<feature type="domain" description="NADH:quinone oxidoreductase/Mrp antiporter transmembrane" evidence="9">
    <location>
        <begin position="124"/>
        <end position="421"/>
    </location>
</feature>
<feature type="transmembrane region" description="Helical" evidence="8">
    <location>
        <begin position="277"/>
        <end position="298"/>
    </location>
</feature>
<feature type="transmembrane region" description="Helical" evidence="8">
    <location>
        <begin position="74"/>
        <end position="98"/>
    </location>
</feature>
<accession>A0A7R6PNK7</accession>
<evidence type="ECO:0000256" key="2">
    <source>
        <dbReference type="ARBA" id="ARBA00022475"/>
    </source>
</evidence>
<evidence type="ECO:0000313" key="11">
    <source>
        <dbReference type="Proteomes" id="UP000595564"/>
    </source>
</evidence>
<dbReference type="PRINTS" id="PR01437">
    <property type="entry name" value="NUOXDRDTASE4"/>
</dbReference>
<evidence type="ECO:0000256" key="3">
    <source>
        <dbReference type="ARBA" id="ARBA00022692"/>
    </source>
</evidence>
<evidence type="ECO:0000259" key="9">
    <source>
        <dbReference type="Pfam" id="PF00361"/>
    </source>
</evidence>
<dbReference type="PANTHER" id="PTHR42682:SF4">
    <property type="entry name" value="NADH-UBIQUINONE_PLASTOQUINONE"/>
    <property type="match status" value="1"/>
</dbReference>
<dbReference type="InterPro" id="IPR003918">
    <property type="entry name" value="NADH_UbQ_OxRdtase"/>
</dbReference>
<feature type="transmembrane region" description="Helical" evidence="8">
    <location>
        <begin position="305"/>
        <end position="330"/>
    </location>
</feature>
<keyword evidence="2" id="KW-1003">Cell membrane</keyword>
<dbReference type="Proteomes" id="UP000595564">
    <property type="component" value="Chromosome"/>
</dbReference>
<feature type="transmembrane region" description="Helical" evidence="8">
    <location>
        <begin position="32"/>
        <end position="54"/>
    </location>
</feature>
<protein>
    <submittedName>
        <fullName evidence="10">NADH-quinone oxidoreductase subunit M</fullName>
        <ecNumber evidence="10">1.6.5.3</ecNumber>
    </submittedName>
</protein>
<evidence type="ECO:0000256" key="8">
    <source>
        <dbReference type="SAM" id="Phobius"/>
    </source>
</evidence>
<feature type="transmembrane region" description="Helical" evidence="8">
    <location>
        <begin position="453"/>
        <end position="480"/>
    </location>
</feature>
<feature type="transmembrane region" description="Helical" evidence="8">
    <location>
        <begin position="508"/>
        <end position="531"/>
    </location>
</feature>
<dbReference type="InterPro" id="IPR052175">
    <property type="entry name" value="ComplexI-like_HydComp"/>
</dbReference>
<dbReference type="GO" id="GO:0042773">
    <property type="term" value="P:ATP synthesis coupled electron transport"/>
    <property type="evidence" value="ECO:0007669"/>
    <property type="project" value="InterPro"/>
</dbReference>
<feature type="transmembrane region" description="Helical" evidence="8">
    <location>
        <begin position="247"/>
        <end position="265"/>
    </location>
</feature>
<feature type="transmembrane region" description="Helical" evidence="8">
    <location>
        <begin position="201"/>
        <end position="226"/>
    </location>
</feature>
<feature type="transmembrane region" description="Helical" evidence="8">
    <location>
        <begin position="105"/>
        <end position="124"/>
    </location>
</feature>
<sequence>MIGPNNVVLIPILAGILAYFLGKIVKPAREGLTLASALTVCYFVFKTPFDKVIFFNYNFNLPAYFEGLKFGTNALSAFFAILIVFSYLFIAFTAFALVKDKDYHGTFYLFFNIVAGSLLGIVYARDLISFFIFWEMMTWSSYFLVIMNGKNPRKTGLTYIVFNVAGAYFMLVAMLMVYASAGSFHFDKIGTALALMPDSKVILISIFFAIGFLVKMATMPLHVWAPDAYTESENSFTGFFSGTLSKMGVYGFLLFFGALIGFANLKGISSIKGTSTLGYAIAWLGVITSVFATFRAIVQDEVKKLLAYSSVAQVGYIVTAMSIGTALGVAGGLYHAVMHTIMKLLLFITVAGVIYRTGKDKFSELGALITRMPLSFLAVLFGIIGLAGMPPFGGFASKWVIYMSLLKSQHYFLLIAMIVSSTTAFLYCYKLIYGIFLGHPSSPELLEAKEVPVFLWFAQVPLMLALAIFGVFPGLIVPYINKAVASLGFKAAFTSTTPYTLSAALGGFNGFVVINVLGVIFVIVLIWYTLFFPKSKKLHRLDIYWAAETPTEETPLHYGYGIGVELHRIPWVGASLSRHITNFYNKVAEQVNGIASVVKDIVFNGDGQIYMLYSVLTLVVIIMFLGR</sequence>
<organism evidence="10 11">
    <name type="scientific">Thermotomaculum hydrothermale</name>
    <dbReference type="NCBI Taxonomy" id="981385"/>
    <lineage>
        <taxon>Bacteria</taxon>
        <taxon>Pseudomonadati</taxon>
        <taxon>Acidobacteriota</taxon>
        <taxon>Holophagae</taxon>
        <taxon>Thermotomaculales</taxon>
        <taxon>Thermotomaculaceae</taxon>
        <taxon>Thermotomaculum</taxon>
    </lineage>
</organism>
<dbReference type="GO" id="GO:0005886">
    <property type="term" value="C:plasma membrane"/>
    <property type="evidence" value="ECO:0007669"/>
    <property type="project" value="UniProtKB-SubCell"/>
</dbReference>
<feature type="transmembrane region" description="Helical" evidence="8">
    <location>
        <begin position="159"/>
        <end position="181"/>
    </location>
</feature>
<feature type="transmembrane region" description="Helical" evidence="8">
    <location>
        <begin position="6"/>
        <end position="25"/>
    </location>
</feature>
<keyword evidence="6 8" id="KW-0472">Membrane</keyword>
<dbReference type="RefSeq" id="WP_201327689.1">
    <property type="nucleotide sequence ID" value="NZ_AP017470.1"/>
</dbReference>
<keyword evidence="11" id="KW-1185">Reference proteome</keyword>
<feature type="transmembrane region" description="Helical" evidence="8">
    <location>
        <begin position="368"/>
        <end position="390"/>
    </location>
</feature>
<comment type="subcellular location">
    <subcellularLocation>
        <location evidence="1">Cell membrane</location>
        <topology evidence="1">Multi-pass membrane protein</topology>
    </subcellularLocation>
    <subcellularLocation>
        <location evidence="7">Membrane</location>
        <topology evidence="7">Multi-pass membrane protein</topology>
    </subcellularLocation>
</comment>
<gene>
    <name evidence="10" type="ORF">TTHT_1931</name>
</gene>
<keyword evidence="3 7" id="KW-0812">Transmembrane</keyword>
<dbReference type="InterPro" id="IPR001750">
    <property type="entry name" value="ND/Mrp_TM"/>
</dbReference>
<reference evidence="10 11" key="1">
    <citation type="journal article" date="2012" name="Extremophiles">
        <title>Thermotomaculum hydrothermale gen. nov., sp. nov., a novel heterotrophic thermophile within the phylum Acidobacteria from a deep-sea hydrothermal vent chimney in the Southern Okinawa Trough.</title>
        <authorList>
            <person name="Izumi H."/>
            <person name="Nunoura T."/>
            <person name="Miyazaki M."/>
            <person name="Mino S."/>
            <person name="Toki T."/>
            <person name="Takai K."/>
            <person name="Sako Y."/>
            <person name="Sawabe T."/>
            <person name="Nakagawa S."/>
        </authorList>
    </citation>
    <scope>NUCLEOTIDE SEQUENCE [LARGE SCALE GENOMIC DNA]</scope>
    <source>
        <strain evidence="10 11">AC55</strain>
    </source>
</reference>
<feature type="transmembrane region" description="Helical" evidence="8">
    <location>
        <begin position="410"/>
        <end position="432"/>
    </location>
</feature>